<keyword evidence="4 6" id="KW-0949">S-adenosyl-L-methionine</keyword>
<dbReference type="REBASE" id="203413">
    <property type="entry name" value="M2.Tsp23208ORF22545P"/>
</dbReference>
<keyword evidence="5" id="KW-0680">Restriction system</keyword>
<protein>
    <recommendedName>
        <fullName evidence="1">DNA (cytosine-5-)-methyltransferase</fullName>
        <ecNumber evidence="1">2.1.1.37</ecNumber>
    </recommendedName>
</protein>
<gene>
    <name evidence="7" type="ORF">CBW65_22550</name>
</gene>
<evidence type="ECO:0000313" key="7">
    <source>
        <dbReference type="EMBL" id="ARU63468.1"/>
    </source>
</evidence>
<evidence type="ECO:0000256" key="2">
    <source>
        <dbReference type="ARBA" id="ARBA00022603"/>
    </source>
</evidence>
<dbReference type="EMBL" id="CP021434">
    <property type="protein sequence ID" value="ARU63468.1"/>
    <property type="molecule type" value="Genomic_DNA"/>
</dbReference>
<sequence>MTNRLKVVDLFAGAGGLSLGFEQTEMFETKAAVEINLYAIQTYMKNRGGVKVYNDVTKLDYEELSNKFGQIDVVIGGPPCQGFSNANRQKNSLISGNNSLVKEFIKAIKHLTPKAFVMENVKTITSDTHKFFLSSDMENELDDLNITTEIEYLSLGKIPRFIDELKRFVQVQEVLSQFILRKDVMSKLNSLYRVRSSYQNMNNYMQKNINVFKKFIDEWRRIHVLWGRDYMELWDSLGVEISESITNGQISSKLIDNIESIIQIQKVISKISELKANSIIYSFMNTGDECTVEVKTYKVFDYVIAKLRSMHYAVDFEVLSAANFGVPQHRERCFVIGIRKTVDSPEPKISFPKGFLTEGEYYTIEEAIQDLEDIEPSKTVVSGKINLSNIPTNPLQRLLRSKGNELYNHITTDTRPTAMERFKLLDQGQSFQDLDEDKKSNYTDPKRTQKTVYLRLEYAKPSRTVVNVRKSMWIHPTKNRAVSIREAARLQSFPDDYRFMGSKDSQYQQIGNAVPPLLGRAIAEQVLSLLGNPVNSSIVNILKREV</sequence>
<comment type="similarity">
    <text evidence="6">Belongs to the class I-like SAM-binding methyltransferase superfamily. C5-methyltransferase family.</text>
</comment>
<organism evidence="7 8">
    <name type="scientific">Tumebacillus avium</name>
    <dbReference type="NCBI Taxonomy" id="1903704"/>
    <lineage>
        <taxon>Bacteria</taxon>
        <taxon>Bacillati</taxon>
        <taxon>Bacillota</taxon>
        <taxon>Bacilli</taxon>
        <taxon>Bacillales</taxon>
        <taxon>Alicyclobacillaceae</taxon>
        <taxon>Tumebacillus</taxon>
    </lineage>
</organism>
<dbReference type="Proteomes" id="UP000195437">
    <property type="component" value="Chromosome"/>
</dbReference>
<evidence type="ECO:0000256" key="1">
    <source>
        <dbReference type="ARBA" id="ARBA00011975"/>
    </source>
</evidence>
<proteinExistence type="inferred from homology"/>
<evidence type="ECO:0000256" key="4">
    <source>
        <dbReference type="ARBA" id="ARBA00022691"/>
    </source>
</evidence>
<dbReference type="InterPro" id="IPR050390">
    <property type="entry name" value="C5-Methyltransferase"/>
</dbReference>
<evidence type="ECO:0000256" key="6">
    <source>
        <dbReference type="PROSITE-ProRule" id="PRU01016"/>
    </source>
</evidence>
<dbReference type="AlphaFoldDB" id="A0A1Y0IS76"/>
<dbReference type="SUPFAM" id="SSF53335">
    <property type="entry name" value="S-adenosyl-L-methionine-dependent methyltransferases"/>
    <property type="match status" value="2"/>
</dbReference>
<dbReference type="GO" id="GO:0003886">
    <property type="term" value="F:DNA (cytosine-5-)-methyltransferase activity"/>
    <property type="evidence" value="ECO:0007669"/>
    <property type="project" value="UniProtKB-EC"/>
</dbReference>
<dbReference type="GO" id="GO:0044027">
    <property type="term" value="P:negative regulation of gene expression via chromosomal CpG island methylation"/>
    <property type="evidence" value="ECO:0007669"/>
    <property type="project" value="TreeGrafter"/>
</dbReference>
<name>A0A1Y0IS76_9BACL</name>
<dbReference type="GO" id="GO:0032259">
    <property type="term" value="P:methylation"/>
    <property type="evidence" value="ECO:0007669"/>
    <property type="project" value="UniProtKB-KW"/>
</dbReference>
<dbReference type="InterPro" id="IPR001525">
    <property type="entry name" value="C5_MeTfrase"/>
</dbReference>
<dbReference type="GO" id="GO:0003677">
    <property type="term" value="F:DNA binding"/>
    <property type="evidence" value="ECO:0007669"/>
    <property type="project" value="TreeGrafter"/>
</dbReference>
<feature type="active site" evidence="6">
    <location>
        <position position="80"/>
    </location>
</feature>
<dbReference type="Gene3D" id="3.90.120.10">
    <property type="entry name" value="DNA Methylase, subunit A, domain 2"/>
    <property type="match status" value="1"/>
</dbReference>
<dbReference type="InterPro" id="IPR018117">
    <property type="entry name" value="C5_DNA_meth_AS"/>
</dbReference>
<dbReference type="PANTHER" id="PTHR10629:SF52">
    <property type="entry name" value="DNA (CYTOSINE-5)-METHYLTRANSFERASE 1"/>
    <property type="match status" value="1"/>
</dbReference>
<keyword evidence="8" id="KW-1185">Reference proteome</keyword>
<dbReference type="PANTHER" id="PTHR10629">
    <property type="entry name" value="CYTOSINE-SPECIFIC METHYLTRANSFERASE"/>
    <property type="match status" value="1"/>
</dbReference>
<keyword evidence="3 6" id="KW-0808">Transferase</keyword>
<dbReference type="KEGG" id="tum:CBW65_22550"/>
<dbReference type="PROSITE" id="PS51679">
    <property type="entry name" value="SAM_MT_C5"/>
    <property type="match status" value="1"/>
</dbReference>
<dbReference type="PRINTS" id="PR00105">
    <property type="entry name" value="C5METTRFRASE"/>
</dbReference>
<dbReference type="OrthoDB" id="9813719at2"/>
<dbReference type="InterPro" id="IPR031303">
    <property type="entry name" value="C5_meth_CS"/>
</dbReference>
<reference evidence="8" key="1">
    <citation type="submission" date="2017-05" db="EMBL/GenBank/DDBJ databases">
        <authorList>
            <person name="Sung H."/>
        </authorList>
    </citation>
    <scope>NUCLEOTIDE SEQUENCE [LARGE SCALE GENOMIC DNA]</scope>
    <source>
        <strain evidence="8">AR23208</strain>
    </source>
</reference>
<accession>A0A1Y0IS76</accession>
<evidence type="ECO:0000256" key="5">
    <source>
        <dbReference type="ARBA" id="ARBA00022747"/>
    </source>
</evidence>
<dbReference type="GO" id="GO:0009307">
    <property type="term" value="P:DNA restriction-modification system"/>
    <property type="evidence" value="ECO:0007669"/>
    <property type="project" value="UniProtKB-KW"/>
</dbReference>
<keyword evidence="2 6" id="KW-0489">Methyltransferase</keyword>
<dbReference type="RefSeq" id="WP_087458809.1">
    <property type="nucleotide sequence ID" value="NZ_CP021434.1"/>
</dbReference>
<dbReference type="Pfam" id="PF00145">
    <property type="entry name" value="DNA_methylase"/>
    <property type="match status" value="2"/>
</dbReference>
<dbReference type="Gene3D" id="3.40.50.150">
    <property type="entry name" value="Vaccinia Virus protein VP39"/>
    <property type="match status" value="2"/>
</dbReference>
<evidence type="ECO:0000256" key="3">
    <source>
        <dbReference type="ARBA" id="ARBA00022679"/>
    </source>
</evidence>
<dbReference type="PROSITE" id="PS00094">
    <property type="entry name" value="C5_MTASE_1"/>
    <property type="match status" value="1"/>
</dbReference>
<dbReference type="PROSITE" id="PS00095">
    <property type="entry name" value="C5_MTASE_2"/>
    <property type="match status" value="1"/>
</dbReference>
<evidence type="ECO:0000313" key="8">
    <source>
        <dbReference type="Proteomes" id="UP000195437"/>
    </source>
</evidence>
<dbReference type="EC" id="2.1.1.37" evidence="1"/>
<dbReference type="InterPro" id="IPR029063">
    <property type="entry name" value="SAM-dependent_MTases_sf"/>
</dbReference>